<organism evidence="1 2">
    <name type="scientific">Adineta steineri</name>
    <dbReference type="NCBI Taxonomy" id="433720"/>
    <lineage>
        <taxon>Eukaryota</taxon>
        <taxon>Metazoa</taxon>
        <taxon>Spiralia</taxon>
        <taxon>Gnathifera</taxon>
        <taxon>Rotifera</taxon>
        <taxon>Eurotatoria</taxon>
        <taxon>Bdelloidea</taxon>
        <taxon>Adinetida</taxon>
        <taxon>Adinetidae</taxon>
        <taxon>Adineta</taxon>
    </lineage>
</organism>
<dbReference type="Proteomes" id="UP000663868">
    <property type="component" value="Unassembled WGS sequence"/>
</dbReference>
<gene>
    <name evidence="1" type="ORF">KXQ929_LOCUS31888</name>
</gene>
<evidence type="ECO:0000313" key="2">
    <source>
        <dbReference type="Proteomes" id="UP000663868"/>
    </source>
</evidence>
<dbReference type="SMART" id="SM00028">
    <property type="entry name" value="TPR"/>
    <property type="match status" value="2"/>
</dbReference>
<dbReference type="Gene3D" id="3.90.176.10">
    <property type="entry name" value="Toxin ADP-ribosyltransferase, Chain A, domain 1"/>
    <property type="match status" value="1"/>
</dbReference>
<accession>A0A819S678</accession>
<sequence length="458" mass="53723">MPHVHSIFIVYDNIPENDKWIKDWPKIQGFYSYSDNISSKVWIKIQQYHRNSTKEVDSWLMCTQLIKDILRQTKYEENTPKKNFIQFCHRKLHTDGDELNEFEHTYHQHTPIWWYTKDGFLSQIINRAFQSQEIPTIVKMSFYLQDLDRQIRTIYKPPSHQSITLYRGQGLSHAHFEQLRLIQGGLLSFHTFLSATADKEIAMSCADSFRHHNPSLISILFRLDILPNTHTSTSFVSLDDKSSWSESKDEFLFTMGAMFRIGQMKQLQDRLWQVELTLANDEDEDLQLLTTYIRQVMQNSTGWDQLVRLLVELKHFDKAEEVLDLPSDNSVRNDADNLVHGYQLMAWIKKKRREHKKAILFYYKALKTCQTSTNVNDIDVATIYNDLGSTLRILCNNLHPNKLDSARVYGHLGQVFENIGDRQTAQFCNSKALRLASQSLTPVRTKLRLFEEHFNKAP</sequence>
<evidence type="ECO:0000313" key="1">
    <source>
        <dbReference type="EMBL" id="CAF4056844.1"/>
    </source>
</evidence>
<comment type="caution">
    <text evidence="1">The sequence shown here is derived from an EMBL/GenBank/DDBJ whole genome shotgun (WGS) entry which is preliminary data.</text>
</comment>
<protein>
    <submittedName>
        <fullName evidence="1">Uncharacterized protein</fullName>
    </submittedName>
</protein>
<reference evidence="1" key="1">
    <citation type="submission" date="2021-02" db="EMBL/GenBank/DDBJ databases">
        <authorList>
            <person name="Nowell W R."/>
        </authorList>
    </citation>
    <scope>NUCLEOTIDE SEQUENCE</scope>
</reference>
<dbReference type="InterPro" id="IPR019734">
    <property type="entry name" value="TPR_rpt"/>
</dbReference>
<dbReference type="InterPro" id="IPR011990">
    <property type="entry name" value="TPR-like_helical_dom_sf"/>
</dbReference>
<dbReference type="AlphaFoldDB" id="A0A819S678"/>
<dbReference type="Gene3D" id="1.25.40.10">
    <property type="entry name" value="Tetratricopeptide repeat domain"/>
    <property type="match status" value="1"/>
</dbReference>
<dbReference type="SUPFAM" id="SSF48452">
    <property type="entry name" value="TPR-like"/>
    <property type="match status" value="1"/>
</dbReference>
<name>A0A819S678_9BILA</name>
<proteinExistence type="predicted"/>
<dbReference type="EMBL" id="CAJOBB010003749">
    <property type="protein sequence ID" value="CAF4056844.1"/>
    <property type="molecule type" value="Genomic_DNA"/>
</dbReference>
<dbReference type="SUPFAM" id="SSF56399">
    <property type="entry name" value="ADP-ribosylation"/>
    <property type="match status" value="1"/>
</dbReference>